<comment type="similarity">
    <text evidence="1">Belongs to the protein kinase superfamily. ADCK protein kinase family.</text>
</comment>
<gene>
    <name evidence="3" type="ORF">Cyrtocomes_00941</name>
</gene>
<dbReference type="PROSITE" id="PS50011">
    <property type="entry name" value="PROTEIN_KINASE_DOM"/>
    <property type="match status" value="1"/>
</dbReference>
<dbReference type="PANTHER" id="PTHR10566">
    <property type="entry name" value="CHAPERONE-ACTIVITY OF BC1 COMPLEX CABC1 -RELATED"/>
    <property type="match status" value="1"/>
</dbReference>
<reference evidence="3 4" key="1">
    <citation type="submission" date="2023-02" db="EMBL/GenBank/DDBJ databases">
        <title>Host association and intracellularity evolved multiple times independently in the Rickettsiales.</title>
        <authorList>
            <person name="Castelli M."/>
            <person name="Nardi T."/>
            <person name="Gammuto L."/>
            <person name="Bellinzona G."/>
            <person name="Sabaneyeva E."/>
            <person name="Potekhin A."/>
            <person name="Serra V."/>
            <person name="Petroni G."/>
            <person name="Sassera D."/>
        </authorList>
    </citation>
    <scope>NUCLEOTIDE SEQUENCE [LARGE SCALE GENOMIC DNA]</scope>
    <source>
        <strain evidence="3 4">BOD18</strain>
    </source>
</reference>
<dbReference type="Proteomes" id="UP001293791">
    <property type="component" value="Unassembled WGS sequence"/>
</dbReference>
<dbReference type="SUPFAM" id="SSF56112">
    <property type="entry name" value="Protein kinase-like (PK-like)"/>
    <property type="match status" value="1"/>
</dbReference>
<dbReference type="InterPro" id="IPR011009">
    <property type="entry name" value="Kinase-like_dom_sf"/>
</dbReference>
<evidence type="ECO:0000313" key="3">
    <source>
        <dbReference type="EMBL" id="MDZ5762553.1"/>
    </source>
</evidence>
<dbReference type="PANTHER" id="PTHR10566:SF113">
    <property type="entry name" value="PROTEIN ACTIVITY OF BC1 COMPLEX KINASE 7, CHLOROPLASTIC"/>
    <property type="match status" value="1"/>
</dbReference>
<sequence>MPLLLKLRFAKADYREVCIAKIGSFLVRNLVELGPAFIKLGQVLSTRQDLVGKNLGSMLSQLEDRIPQVDFSKISRLLDLEISQERLSEIEYIENTAVAAASIAQVHKAQLKDGTQIAFKFLRPGISKKFYKNLKTLRALSKIYVFIFKSAKKLKFEEIIPKIESIAAAELDMRLEAAAADKLRENCKNDKFVYIPKVYWRYTKKSILALEWVDGLSLKNKEDISKLGLSFKEITRRLAITFFNQAFRDGFFHADLHKGNIFINKSGQIVLVDFGIVESLADRDRMFVAQIIDAFVARDYCRVANMYFRAGYVPNDQSRYKFELACRSIGESIFDAPVSQISISELLKQLLEITREFSMPTQAQLLMLQKTMLTVEGVGYFLYPEVNMWYLIRPWIKDWAKKNLSYRCKFRFILKHIFNIL</sequence>
<protein>
    <recommendedName>
        <fullName evidence="2">Protein kinase domain-containing protein</fullName>
    </recommendedName>
</protein>
<feature type="domain" description="Protein kinase" evidence="2">
    <location>
        <begin position="92"/>
        <end position="421"/>
    </location>
</feature>
<dbReference type="InterPro" id="IPR050154">
    <property type="entry name" value="UbiB_kinase"/>
</dbReference>
<evidence type="ECO:0000313" key="4">
    <source>
        <dbReference type="Proteomes" id="UP001293791"/>
    </source>
</evidence>
<accession>A0ABU5L8W1</accession>
<name>A0ABU5L8W1_9RICK</name>
<keyword evidence="4" id="KW-1185">Reference proteome</keyword>
<dbReference type="Pfam" id="PF03109">
    <property type="entry name" value="ABC1"/>
    <property type="match status" value="1"/>
</dbReference>
<dbReference type="Gene3D" id="1.10.510.10">
    <property type="entry name" value="Transferase(Phosphotransferase) domain 1"/>
    <property type="match status" value="1"/>
</dbReference>
<comment type="caution">
    <text evidence="3">The sequence shown here is derived from an EMBL/GenBank/DDBJ whole genome shotgun (WGS) entry which is preliminary data.</text>
</comment>
<dbReference type="InterPro" id="IPR004147">
    <property type="entry name" value="ABC1_dom"/>
</dbReference>
<organism evidence="3 4">
    <name type="scientific">Candidatus Cyrtobacter comes</name>
    <dbReference type="NCBI Taxonomy" id="675776"/>
    <lineage>
        <taxon>Bacteria</taxon>
        <taxon>Pseudomonadati</taxon>
        <taxon>Pseudomonadota</taxon>
        <taxon>Alphaproteobacteria</taxon>
        <taxon>Rickettsiales</taxon>
        <taxon>Candidatus Midichloriaceae</taxon>
        <taxon>Candidatus Cyrtobacter</taxon>
    </lineage>
</organism>
<evidence type="ECO:0000259" key="2">
    <source>
        <dbReference type="PROSITE" id="PS50011"/>
    </source>
</evidence>
<dbReference type="InterPro" id="IPR000719">
    <property type="entry name" value="Prot_kinase_dom"/>
</dbReference>
<dbReference type="EMBL" id="JARGYT010000062">
    <property type="protein sequence ID" value="MDZ5762553.1"/>
    <property type="molecule type" value="Genomic_DNA"/>
</dbReference>
<proteinExistence type="inferred from homology"/>
<evidence type="ECO:0000256" key="1">
    <source>
        <dbReference type="ARBA" id="ARBA00009670"/>
    </source>
</evidence>